<dbReference type="EMBL" id="JXJN01004772">
    <property type="status" value="NOT_ANNOTATED_CDS"/>
    <property type="molecule type" value="Genomic_DNA"/>
</dbReference>
<keyword evidence="2" id="KW-1185">Reference proteome</keyword>
<evidence type="ECO:0000313" key="1">
    <source>
        <dbReference type="EnsemblMetazoa" id="GPPI011147-PA"/>
    </source>
</evidence>
<organism evidence="1 2">
    <name type="scientific">Glossina palpalis gambiensis</name>
    <dbReference type="NCBI Taxonomy" id="67801"/>
    <lineage>
        <taxon>Eukaryota</taxon>
        <taxon>Metazoa</taxon>
        <taxon>Ecdysozoa</taxon>
        <taxon>Arthropoda</taxon>
        <taxon>Hexapoda</taxon>
        <taxon>Insecta</taxon>
        <taxon>Pterygota</taxon>
        <taxon>Neoptera</taxon>
        <taxon>Endopterygota</taxon>
        <taxon>Diptera</taxon>
        <taxon>Brachycera</taxon>
        <taxon>Muscomorpha</taxon>
        <taxon>Hippoboscoidea</taxon>
        <taxon>Glossinidae</taxon>
        <taxon>Glossina</taxon>
    </lineage>
</organism>
<evidence type="ECO:0000313" key="2">
    <source>
        <dbReference type="Proteomes" id="UP000092460"/>
    </source>
</evidence>
<reference evidence="2" key="1">
    <citation type="submission" date="2015-01" db="EMBL/GenBank/DDBJ databases">
        <authorList>
            <person name="Aksoy S."/>
            <person name="Warren W."/>
            <person name="Wilson R.K."/>
        </authorList>
    </citation>
    <scope>NUCLEOTIDE SEQUENCE [LARGE SCALE GENOMIC DNA]</scope>
    <source>
        <strain evidence="2">IAEA</strain>
    </source>
</reference>
<dbReference type="Proteomes" id="UP000092460">
    <property type="component" value="Unassembled WGS sequence"/>
</dbReference>
<dbReference type="AlphaFoldDB" id="A0A1B0AWH9"/>
<proteinExistence type="predicted"/>
<sequence length="100" mass="11615">MYPECFLSGIPSVYVTRGDTNHRGIHLTQLSHTRYIYTGHWFRNITSKCPHKLLAKRRSSTEAALSSEEWQGRGNTRISITYFILYIAYNLSNKATIYQL</sequence>
<reference evidence="1" key="2">
    <citation type="submission" date="2020-05" db="UniProtKB">
        <authorList>
            <consortium name="EnsemblMetazoa"/>
        </authorList>
    </citation>
    <scope>IDENTIFICATION</scope>
    <source>
        <strain evidence="1">IAEA</strain>
    </source>
</reference>
<dbReference type="VEuPathDB" id="VectorBase:GPPI011147"/>
<dbReference type="EnsemblMetazoa" id="GPPI011147-RA">
    <property type="protein sequence ID" value="GPPI011147-PA"/>
    <property type="gene ID" value="GPPI011147"/>
</dbReference>
<protein>
    <submittedName>
        <fullName evidence="1">Uncharacterized protein</fullName>
    </submittedName>
</protein>
<name>A0A1B0AWH9_9MUSC</name>
<accession>A0A1B0AWH9</accession>